<dbReference type="AlphaFoldDB" id="A0A7S2X7R2"/>
<evidence type="ECO:0000313" key="4">
    <source>
        <dbReference type="EMBL" id="CAD9751830.1"/>
    </source>
</evidence>
<gene>
    <name evidence="4" type="ORF">LSP00402_LOCUS3890</name>
</gene>
<protein>
    <recommendedName>
        <fullName evidence="3">Alkyl transferase</fullName>
        <ecNumber evidence="3">2.5.1.-</ecNumber>
    </recommendedName>
</protein>
<comment type="similarity">
    <text evidence="1 3">Belongs to the UPP synthase family.</text>
</comment>
<dbReference type="InterPro" id="IPR036424">
    <property type="entry name" value="UPP_synth-like_sf"/>
</dbReference>
<dbReference type="EMBL" id="HBHP01006288">
    <property type="protein sequence ID" value="CAD9751830.1"/>
    <property type="molecule type" value="Transcribed_RNA"/>
</dbReference>
<dbReference type="GO" id="GO:0005783">
    <property type="term" value="C:endoplasmic reticulum"/>
    <property type="evidence" value="ECO:0007669"/>
    <property type="project" value="TreeGrafter"/>
</dbReference>
<dbReference type="CDD" id="cd00475">
    <property type="entry name" value="Cis_IPPS"/>
    <property type="match status" value="1"/>
</dbReference>
<evidence type="ECO:0000256" key="1">
    <source>
        <dbReference type="ARBA" id="ARBA00005432"/>
    </source>
</evidence>
<dbReference type="GO" id="GO:0045547">
    <property type="term" value="F:ditrans,polycis-polyprenyl diphosphate synthase [(2E,6E)-farnesyl diphosphate specific] activity"/>
    <property type="evidence" value="ECO:0007669"/>
    <property type="project" value="TreeGrafter"/>
</dbReference>
<dbReference type="InterPro" id="IPR001441">
    <property type="entry name" value="UPP_synth-like"/>
</dbReference>
<evidence type="ECO:0000256" key="2">
    <source>
        <dbReference type="ARBA" id="ARBA00022679"/>
    </source>
</evidence>
<evidence type="ECO:0000256" key="3">
    <source>
        <dbReference type="RuleBase" id="RU363018"/>
    </source>
</evidence>
<name>A0A7S2X7R2_9EUKA</name>
<dbReference type="Pfam" id="PF01255">
    <property type="entry name" value="Prenyltransf"/>
    <property type="match status" value="1"/>
</dbReference>
<accession>A0A7S2X7R2</accession>
<dbReference type="EC" id="2.5.1.-" evidence="3"/>
<dbReference type="PANTHER" id="PTHR10291">
    <property type="entry name" value="DEHYDRODOLICHYL DIPHOSPHATE SYNTHASE FAMILY MEMBER"/>
    <property type="match status" value="1"/>
</dbReference>
<dbReference type="NCBIfam" id="TIGR00055">
    <property type="entry name" value="uppS"/>
    <property type="match status" value="1"/>
</dbReference>
<sequence length="281" mass="32556">MDGNRRYAKKHQLQRIVGHTRGYQTLLEVLKWCNELDVKVATVYAFALDNFKRSRKEVESLMELATRKFTEMLDSEKTISQYGVRVQVLGALDRLPTKLQHVMARVMQSTRGHTKLTLNIAFAYSARYEVQQAAVSIRRGVMEGDLKAEDSQSGLLERCLYTSGLPEPDLLIRTSGETRLSDFLVSQCRRGTYLSFVKALWPELSFWNFFGVVFAYQRHHASLVHDRRSMAEIETKTDAEGVDDDNMEERILRFIEKRKKERERYIDRLAVQFQCASASSR</sequence>
<reference evidence="4" key="1">
    <citation type="submission" date="2021-01" db="EMBL/GenBank/DDBJ databases">
        <authorList>
            <person name="Corre E."/>
            <person name="Pelletier E."/>
            <person name="Niang G."/>
            <person name="Scheremetjew M."/>
            <person name="Finn R."/>
            <person name="Kale V."/>
            <person name="Holt S."/>
            <person name="Cochrane G."/>
            <person name="Meng A."/>
            <person name="Brown T."/>
            <person name="Cohen L."/>
        </authorList>
    </citation>
    <scope>NUCLEOTIDE SEQUENCE</scope>
    <source>
        <strain evidence="4">CCMP622</strain>
    </source>
</reference>
<dbReference type="Gene3D" id="3.40.1180.10">
    <property type="entry name" value="Decaprenyl diphosphate synthase-like"/>
    <property type="match status" value="1"/>
</dbReference>
<dbReference type="GO" id="GO:0016094">
    <property type="term" value="P:polyprenol biosynthetic process"/>
    <property type="evidence" value="ECO:0007669"/>
    <property type="project" value="TreeGrafter"/>
</dbReference>
<proteinExistence type="inferred from homology"/>
<dbReference type="SUPFAM" id="SSF64005">
    <property type="entry name" value="Undecaprenyl diphosphate synthase"/>
    <property type="match status" value="1"/>
</dbReference>
<dbReference type="PANTHER" id="PTHR10291:SF43">
    <property type="entry name" value="DEHYDRODOLICHYL DIPHOSPHATE SYNTHASE COMPLEX SUBUNIT DHDDS"/>
    <property type="match status" value="1"/>
</dbReference>
<keyword evidence="2 3" id="KW-0808">Transferase</keyword>
<organism evidence="4">
    <name type="scientific">Lotharella oceanica</name>
    <dbReference type="NCBI Taxonomy" id="641309"/>
    <lineage>
        <taxon>Eukaryota</taxon>
        <taxon>Sar</taxon>
        <taxon>Rhizaria</taxon>
        <taxon>Cercozoa</taxon>
        <taxon>Chlorarachniophyceae</taxon>
        <taxon>Lotharella</taxon>
    </lineage>
</organism>